<reference evidence="2" key="1">
    <citation type="submission" date="2020-11" db="EMBL/GenBank/DDBJ databases">
        <title>Adaptations for nitrogen fixation in a non-lichenized fungal sporocarp promotes dispersal by wood-feeding termites.</title>
        <authorList>
            <consortium name="DOE Joint Genome Institute"/>
            <person name="Koch R.A."/>
            <person name="Yoon G."/>
            <person name="Arayal U."/>
            <person name="Lail K."/>
            <person name="Amirebrahimi M."/>
            <person name="Labutti K."/>
            <person name="Lipzen A."/>
            <person name="Riley R."/>
            <person name="Barry K."/>
            <person name="Henrissat B."/>
            <person name="Grigoriev I.V."/>
            <person name="Herr J.R."/>
            <person name="Aime M.C."/>
        </authorList>
    </citation>
    <scope>NUCLEOTIDE SEQUENCE</scope>
    <source>
        <strain evidence="2">MCA 3950</strain>
    </source>
</reference>
<evidence type="ECO:0000313" key="3">
    <source>
        <dbReference type="Proteomes" id="UP000812287"/>
    </source>
</evidence>
<evidence type="ECO:0000256" key="1">
    <source>
        <dbReference type="SAM" id="MobiDB-lite"/>
    </source>
</evidence>
<sequence length="72" mass="7780">MTSRTNVLLREPTPSSDSGQDRYEAIFTAENNMPFSIPVLEVVLTNINELASVTAQGDFDGAVMISARSCEA</sequence>
<feature type="region of interest" description="Disordered" evidence="1">
    <location>
        <begin position="1"/>
        <end position="20"/>
    </location>
</feature>
<evidence type="ECO:0000313" key="2">
    <source>
        <dbReference type="EMBL" id="KAG7441900.1"/>
    </source>
</evidence>
<dbReference type="OrthoDB" id="5595751at2759"/>
<proteinExistence type="predicted"/>
<organism evidence="2 3">
    <name type="scientific">Guyanagaster necrorhizus</name>
    <dbReference type="NCBI Taxonomy" id="856835"/>
    <lineage>
        <taxon>Eukaryota</taxon>
        <taxon>Fungi</taxon>
        <taxon>Dikarya</taxon>
        <taxon>Basidiomycota</taxon>
        <taxon>Agaricomycotina</taxon>
        <taxon>Agaricomycetes</taxon>
        <taxon>Agaricomycetidae</taxon>
        <taxon>Agaricales</taxon>
        <taxon>Marasmiineae</taxon>
        <taxon>Physalacriaceae</taxon>
        <taxon>Guyanagaster</taxon>
    </lineage>
</organism>
<name>A0A9P7VK99_9AGAR</name>
<keyword evidence="3" id="KW-1185">Reference proteome</keyword>
<comment type="caution">
    <text evidence="2">The sequence shown here is derived from an EMBL/GenBank/DDBJ whole genome shotgun (WGS) entry which is preliminary data.</text>
</comment>
<dbReference type="RefSeq" id="XP_043035400.1">
    <property type="nucleotide sequence ID" value="XM_043187143.1"/>
</dbReference>
<dbReference type="Proteomes" id="UP000812287">
    <property type="component" value="Unassembled WGS sequence"/>
</dbReference>
<protein>
    <submittedName>
        <fullName evidence="2">Uncharacterized protein</fullName>
    </submittedName>
</protein>
<dbReference type="GeneID" id="66109440"/>
<accession>A0A9P7VK99</accession>
<dbReference type="EMBL" id="MU250555">
    <property type="protein sequence ID" value="KAG7441900.1"/>
    <property type="molecule type" value="Genomic_DNA"/>
</dbReference>
<gene>
    <name evidence="2" type="ORF">BT62DRAFT_936518</name>
</gene>
<dbReference type="AlphaFoldDB" id="A0A9P7VK99"/>